<dbReference type="Gene3D" id="3.30.2010.10">
    <property type="entry name" value="Metalloproteases ('zincins'), catalytic domain"/>
    <property type="match status" value="1"/>
</dbReference>
<gene>
    <name evidence="2" type="ORF">AC529_11340</name>
</gene>
<dbReference type="InterPro" id="IPR053136">
    <property type="entry name" value="UTP_pyrophosphatase-like"/>
</dbReference>
<dbReference type="EMBL" id="LGEM01000088">
    <property type="protein sequence ID" value="KUP96641.1"/>
    <property type="molecule type" value="Genomic_DNA"/>
</dbReference>
<dbReference type="PANTHER" id="PTHR30399:SF1">
    <property type="entry name" value="UTP PYROPHOSPHATASE"/>
    <property type="match status" value="1"/>
</dbReference>
<evidence type="ECO:0000313" key="2">
    <source>
        <dbReference type="EMBL" id="KUP96641.1"/>
    </source>
</evidence>
<comment type="caution">
    <text evidence="2">The sequence shown here is derived from an EMBL/GenBank/DDBJ whole genome shotgun (WGS) entry which is preliminary data.</text>
</comment>
<dbReference type="PATRIC" id="fig|665004.4.peg.563"/>
<sequence length="186" mass="21502">MPPEPRIEVRRSSRRRRTVSAYRDGDKTVVLVPAGLSRAEEQRWVELMLQRLRSREKRRHPSDTALYTRALELAERYLGGRMRPSSVRWVDNQNTRWGSCTPDDGSIRISRRLSGMPGWVLDYVLIHELAHLVVPGHGPEFWELVNRYPRSERARGYLEGVSDAPRLAAGQRVRGTDTEEIDDQES</sequence>
<evidence type="ECO:0000259" key="1">
    <source>
        <dbReference type="Pfam" id="PF01863"/>
    </source>
</evidence>
<reference evidence="3" key="1">
    <citation type="journal article" date="2017" name="Acta Aliment.">
        <title>Plant polysaccharide degrading enzyme system of Thermpbifida cellulosilytica TB100 revealed by de novo genome project data.</title>
        <authorList>
            <person name="Toth A."/>
            <person name="Baka E."/>
            <person name="Luzics S."/>
            <person name="Bata-Vidacs I."/>
            <person name="Nagy I."/>
            <person name="Balint B."/>
            <person name="Herceg R."/>
            <person name="Olasz F."/>
            <person name="Wilk T."/>
            <person name="Nagy T."/>
            <person name="Kriszt B."/>
            <person name="Nagy I."/>
            <person name="Kukolya J."/>
        </authorList>
    </citation>
    <scope>NUCLEOTIDE SEQUENCE [LARGE SCALE GENOMIC DNA]</scope>
    <source>
        <strain evidence="3">TB100</strain>
    </source>
</reference>
<dbReference type="GO" id="GO:0016787">
    <property type="term" value="F:hydrolase activity"/>
    <property type="evidence" value="ECO:0007669"/>
    <property type="project" value="UniProtKB-KW"/>
</dbReference>
<name>A0A147KH84_THECS</name>
<dbReference type="STRING" id="665004.AC529_11340"/>
<dbReference type="RefSeq" id="WP_068754423.1">
    <property type="nucleotide sequence ID" value="NZ_KQ950180.1"/>
</dbReference>
<dbReference type="OrthoDB" id="9811177at2"/>
<feature type="domain" description="YgjP-like metallopeptidase" evidence="1">
    <location>
        <begin position="90"/>
        <end position="149"/>
    </location>
</feature>
<evidence type="ECO:0000313" key="3">
    <source>
        <dbReference type="Proteomes" id="UP000074382"/>
    </source>
</evidence>
<keyword evidence="3" id="KW-1185">Reference proteome</keyword>
<dbReference type="CDD" id="cd07344">
    <property type="entry name" value="M48_yhfN_like"/>
    <property type="match status" value="1"/>
</dbReference>
<dbReference type="PANTHER" id="PTHR30399">
    <property type="entry name" value="UNCHARACTERIZED PROTEIN YGJP"/>
    <property type="match status" value="1"/>
</dbReference>
<protein>
    <submittedName>
        <fullName evidence="2">Metal-dependent hydrolase</fullName>
    </submittedName>
</protein>
<dbReference type="AlphaFoldDB" id="A0A147KH84"/>
<proteinExistence type="predicted"/>
<dbReference type="Proteomes" id="UP000074382">
    <property type="component" value="Unassembled WGS sequence"/>
</dbReference>
<dbReference type="Pfam" id="PF01863">
    <property type="entry name" value="YgjP-like"/>
    <property type="match status" value="1"/>
</dbReference>
<organism evidence="2 3">
    <name type="scientific">Thermobifida cellulosilytica TB100</name>
    <dbReference type="NCBI Taxonomy" id="665004"/>
    <lineage>
        <taxon>Bacteria</taxon>
        <taxon>Bacillati</taxon>
        <taxon>Actinomycetota</taxon>
        <taxon>Actinomycetes</taxon>
        <taxon>Streptosporangiales</taxon>
        <taxon>Nocardiopsidaceae</taxon>
        <taxon>Thermobifida</taxon>
    </lineage>
</organism>
<accession>A0A147KH84</accession>
<dbReference type="InterPro" id="IPR002725">
    <property type="entry name" value="YgjP-like_metallopeptidase"/>
</dbReference>
<keyword evidence="2" id="KW-0378">Hydrolase</keyword>